<dbReference type="InterPro" id="IPR014001">
    <property type="entry name" value="Helicase_ATP-bd"/>
</dbReference>
<feature type="domain" description="Helicase C-terminal" evidence="7">
    <location>
        <begin position="656"/>
        <end position="808"/>
    </location>
</feature>
<dbReference type="SMART" id="SM00490">
    <property type="entry name" value="HELICc"/>
    <property type="match status" value="1"/>
</dbReference>
<evidence type="ECO:0000256" key="1">
    <source>
        <dbReference type="ARBA" id="ARBA00022741"/>
    </source>
</evidence>
<keyword evidence="1" id="KW-0547">Nucleotide-binding</keyword>
<dbReference type="Pfam" id="PF00176">
    <property type="entry name" value="SNF2-rel_dom"/>
    <property type="match status" value="2"/>
</dbReference>
<evidence type="ECO:0000259" key="6">
    <source>
        <dbReference type="PROSITE" id="PS51192"/>
    </source>
</evidence>
<dbReference type="GO" id="GO:0006281">
    <property type="term" value="P:DNA repair"/>
    <property type="evidence" value="ECO:0007669"/>
    <property type="project" value="TreeGrafter"/>
</dbReference>
<dbReference type="PANTHER" id="PTHR45626:SF17">
    <property type="entry name" value="HELICASE-LIKE TRANSCRIPTION FACTOR"/>
    <property type="match status" value="1"/>
</dbReference>
<dbReference type="Gene3D" id="3.40.50.10810">
    <property type="entry name" value="Tandem AAA-ATPase domain"/>
    <property type="match status" value="1"/>
</dbReference>
<reference evidence="8" key="1">
    <citation type="submission" date="2013-12" db="EMBL/GenBank/DDBJ databases">
        <title>The Genome Sequence of Aphanomyces astaci APO3.</title>
        <authorList>
            <consortium name="The Broad Institute Genomics Platform"/>
            <person name="Russ C."/>
            <person name="Tyler B."/>
            <person name="van West P."/>
            <person name="Dieguez-Uribeondo J."/>
            <person name="Young S.K."/>
            <person name="Zeng Q."/>
            <person name="Gargeya S."/>
            <person name="Fitzgerald M."/>
            <person name="Abouelleil A."/>
            <person name="Alvarado L."/>
            <person name="Chapman S.B."/>
            <person name="Gainer-Dewar J."/>
            <person name="Goldberg J."/>
            <person name="Griggs A."/>
            <person name="Gujja S."/>
            <person name="Hansen M."/>
            <person name="Howarth C."/>
            <person name="Imamovic A."/>
            <person name="Ireland A."/>
            <person name="Larimer J."/>
            <person name="McCowan C."/>
            <person name="Murphy C."/>
            <person name="Pearson M."/>
            <person name="Poon T.W."/>
            <person name="Priest M."/>
            <person name="Roberts A."/>
            <person name="Saif S."/>
            <person name="Shea T."/>
            <person name="Sykes S."/>
            <person name="Wortman J."/>
            <person name="Nusbaum C."/>
            <person name="Birren B."/>
        </authorList>
    </citation>
    <scope>NUCLEOTIDE SEQUENCE [LARGE SCALE GENOMIC DNA]</scope>
    <source>
        <strain evidence="8">APO3</strain>
    </source>
</reference>
<dbReference type="Gene3D" id="3.40.50.300">
    <property type="entry name" value="P-loop containing nucleotide triphosphate hydrolases"/>
    <property type="match status" value="1"/>
</dbReference>
<evidence type="ECO:0008006" key="9">
    <source>
        <dbReference type="Google" id="ProtNLM"/>
    </source>
</evidence>
<dbReference type="CDD" id="cd18793">
    <property type="entry name" value="SF2_C_SNF"/>
    <property type="match status" value="1"/>
</dbReference>
<dbReference type="EMBL" id="KI913120">
    <property type="protein sequence ID" value="ETV83155.1"/>
    <property type="molecule type" value="Genomic_DNA"/>
</dbReference>
<evidence type="ECO:0000256" key="5">
    <source>
        <dbReference type="SAM" id="MobiDB-lite"/>
    </source>
</evidence>
<dbReference type="GeneID" id="20805953"/>
<dbReference type="PANTHER" id="PTHR45626">
    <property type="entry name" value="TRANSCRIPTION TERMINATION FACTOR 2-RELATED"/>
    <property type="match status" value="1"/>
</dbReference>
<dbReference type="STRING" id="112090.W4GTV6"/>
<dbReference type="GO" id="GO:0016787">
    <property type="term" value="F:hydrolase activity"/>
    <property type="evidence" value="ECO:0007669"/>
    <property type="project" value="UniProtKB-KW"/>
</dbReference>
<dbReference type="CDD" id="cd18008">
    <property type="entry name" value="DEXDc_SHPRH-like"/>
    <property type="match status" value="1"/>
</dbReference>
<dbReference type="GO" id="GO:0005634">
    <property type="term" value="C:nucleus"/>
    <property type="evidence" value="ECO:0007669"/>
    <property type="project" value="TreeGrafter"/>
</dbReference>
<keyword evidence="3" id="KW-0347">Helicase</keyword>
<evidence type="ECO:0000256" key="3">
    <source>
        <dbReference type="ARBA" id="ARBA00022806"/>
    </source>
</evidence>
<keyword evidence="2" id="KW-0378">Hydrolase</keyword>
<feature type="domain" description="Helicase ATP-binding" evidence="6">
    <location>
        <begin position="355"/>
        <end position="548"/>
    </location>
</feature>
<evidence type="ECO:0000256" key="2">
    <source>
        <dbReference type="ARBA" id="ARBA00022801"/>
    </source>
</evidence>
<dbReference type="PROSITE" id="PS51194">
    <property type="entry name" value="HELICASE_CTER"/>
    <property type="match status" value="1"/>
</dbReference>
<evidence type="ECO:0000259" key="7">
    <source>
        <dbReference type="PROSITE" id="PS51194"/>
    </source>
</evidence>
<accession>W4GTV6</accession>
<dbReference type="GO" id="GO:0005524">
    <property type="term" value="F:ATP binding"/>
    <property type="evidence" value="ECO:0007669"/>
    <property type="project" value="UniProtKB-KW"/>
</dbReference>
<dbReference type="InterPro" id="IPR050628">
    <property type="entry name" value="SNF2_RAD54_helicase_TF"/>
</dbReference>
<dbReference type="RefSeq" id="XP_009826585.1">
    <property type="nucleotide sequence ID" value="XM_009828283.1"/>
</dbReference>
<dbReference type="SUPFAM" id="SSF52540">
    <property type="entry name" value="P-loop containing nucleoside triphosphate hydrolases"/>
    <property type="match status" value="2"/>
</dbReference>
<name>W4GTV6_APHAT</name>
<sequence>MRDYEVTDEDKRQVEHLLAVLHDDMADESFVYHTPCSELSFEYNTPGPQKKKKRPGSCNSSKVNNTSFFPDYTSQELQPCEADNDKVASSLCQRLADLSPITMHGIASVAQKLDFDRTLSFDDADDGGMNHLMAGGDAMDGVEHDASVTELHAAVRPSYDKDDVNMEEAEQIEEFEELDVQQPPDEIASGMEWTMLLDHFDIRDVASDKESPVALDDVPTQRRHSGNDFDFATDRKLKPPPRRRRRLRVPDTPPPSNASDVSFGGASDTSPAKQASHTRRQPVPPSSLMCSDISSIDDSYTCSRLEDDTPPCSTVESTAGLHLARVSSGTGSDVKPLTLHGHQQHAVEWMQSREQSAAKPFRGGILADEMGLGKTVCCLSLVASTNTRQKKQQRKRPTLIITPLSLVHQWEQEIKDKSTLSVGLYHGASRKRFHNSHELYAFDVILTTYDTLRIKEAAYTRPTLAAASSRRWIQTKRSRDGKPLASKLHKVYWERVILDEAHLISNSVTARAQAACQLSARARWCVTGTPIQNRLDDVHTLFRFLGLPAVESDVHLEQLLEQCMLRRLKTALPVPLPTKTEHLLKLTFATDAEIAWYAAVRQSTRDQVHEHLQARRPGRHIFELLLRLRQVCDSPRLVPQDHTSLSTVHMSTKMHVLFDHLQRAKKEGAAVLVISQWTSFLDMIQDQLDVTNPAIRCGRLDGRMSAASRHDAVQLFQHTNQVDVLLMSLRCGALGLNLTKARYVFLMEPCWNPSIEAQAVDRTHRIGQAHPVHVYRFLMENTIEEKMYELQQHKRRLASTVLNAKQTAAARRTSHDWAALIA</sequence>
<feature type="compositionally biased region" description="Basic residues" evidence="5">
    <location>
        <begin position="238"/>
        <end position="247"/>
    </location>
</feature>
<dbReference type="AlphaFoldDB" id="W4GTV6"/>
<evidence type="ECO:0000313" key="8">
    <source>
        <dbReference type="EMBL" id="ETV83155.1"/>
    </source>
</evidence>
<dbReference type="InterPro" id="IPR027417">
    <property type="entry name" value="P-loop_NTPase"/>
</dbReference>
<feature type="region of interest" description="Disordered" evidence="5">
    <location>
        <begin position="211"/>
        <end position="291"/>
    </location>
</feature>
<dbReference type="InterPro" id="IPR038718">
    <property type="entry name" value="SNF2-like_sf"/>
</dbReference>
<protein>
    <recommendedName>
        <fullName evidence="9">Helicase C-terminal domain-containing protein</fullName>
    </recommendedName>
</protein>
<dbReference type="InterPro" id="IPR001650">
    <property type="entry name" value="Helicase_C-like"/>
</dbReference>
<dbReference type="GO" id="GO:0008094">
    <property type="term" value="F:ATP-dependent activity, acting on DNA"/>
    <property type="evidence" value="ECO:0007669"/>
    <property type="project" value="TreeGrafter"/>
</dbReference>
<evidence type="ECO:0000256" key="4">
    <source>
        <dbReference type="ARBA" id="ARBA00022840"/>
    </source>
</evidence>
<dbReference type="PROSITE" id="PS51192">
    <property type="entry name" value="HELICASE_ATP_BIND_1"/>
    <property type="match status" value="1"/>
</dbReference>
<dbReference type="VEuPathDB" id="FungiDB:H257_03957"/>
<dbReference type="GO" id="GO:0004386">
    <property type="term" value="F:helicase activity"/>
    <property type="evidence" value="ECO:0007669"/>
    <property type="project" value="UniProtKB-KW"/>
</dbReference>
<dbReference type="SMART" id="SM00487">
    <property type="entry name" value="DEXDc"/>
    <property type="match status" value="1"/>
</dbReference>
<dbReference type="InterPro" id="IPR000330">
    <property type="entry name" value="SNF2_N"/>
</dbReference>
<dbReference type="InterPro" id="IPR049730">
    <property type="entry name" value="SNF2/RAD54-like_C"/>
</dbReference>
<organism evidence="8">
    <name type="scientific">Aphanomyces astaci</name>
    <name type="common">Crayfish plague agent</name>
    <dbReference type="NCBI Taxonomy" id="112090"/>
    <lineage>
        <taxon>Eukaryota</taxon>
        <taxon>Sar</taxon>
        <taxon>Stramenopiles</taxon>
        <taxon>Oomycota</taxon>
        <taxon>Saprolegniomycetes</taxon>
        <taxon>Saprolegniales</taxon>
        <taxon>Verrucalvaceae</taxon>
        <taxon>Aphanomyces</taxon>
    </lineage>
</organism>
<gene>
    <name evidence="8" type="ORF">H257_03957</name>
</gene>
<dbReference type="Pfam" id="PF00271">
    <property type="entry name" value="Helicase_C"/>
    <property type="match status" value="1"/>
</dbReference>
<proteinExistence type="predicted"/>
<dbReference type="OrthoDB" id="69037at2759"/>
<keyword evidence="4" id="KW-0067">ATP-binding</keyword>